<dbReference type="EMBL" id="AGSN01000251">
    <property type="protein sequence ID" value="EHH02807.1"/>
    <property type="molecule type" value="Genomic_DNA"/>
</dbReference>
<dbReference type="OrthoDB" id="5438043at2"/>
<evidence type="ECO:0000259" key="1">
    <source>
        <dbReference type="SMART" id="SM00460"/>
    </source>
</evidence>
<dbReference type="SUPFAM" id="SSF54001">
    <property type="entry name" value="Cysteine proteinases"/>
    <property type="match status" value="1"/>
</dbReference>
<evidence type="ECO:0000313" key="3">
    <source>
        <dbReference type="Proteomes" id="UP000002949"/>
    </source>
</evidence>
<dbReference type="Gene3D" id="3.10.620.30">
    <property type="match status" value="1"/>
</dbReference>
<dbReference type="AlphaFoldDB" id="G6YLG3"/>
<accession>G6YLG3</accession>
<reference evidence="2 3" key="1">
    <citation type="journal article" date="2012" name="J. Bacteriol.">
        <title>Draft Genome Sequence of Plant Growth-Promoting Rhizobium Mesorhizobium amorphae, Isolated from Zinc-Lead Mine Tailings.</title>
        <authorList>
            <person name="Hao X."/>
            <person name="Lin Y."/>
            <person name="Johnstone L."/>
            <person name="Baltrus D.A."/>
            <person name="Miller S.J."/>
            <person name="Wei G."/>
            <person name="Rensing C."/>
        </authorList>
    </citation>
    <scope>NUCLEOTIDE SEQUENCE [LARGE SCALE GENOMIC DNA]</scope>
    <source>
        <strain evidence="2 3">CCNWGS0123</strain>
    </source>
</reference>
<dbReference type="SMART" id="SM00460">
    <property type="entry name" value="TGc"/>
    <property type="match status" value="1"/>
</dbReference>
<dbReference type="Pfam" id="PF01841">
    <property type="entry name" value="Transglut_core"/>
    <property type="match status" value="1"/>
</dbReference>
<dbReference type="PANTHER" id="PTHR33490:SF12">
    <property type="entry name" value="BLL5557 PROTEIN"/>
    <property type="match status" value="1"/>
</dbReference>
<dbReference type="PATRIC" id="fig|1082933.3.peg.6636"/>
<protein>
    <submittedName>
        <fullName evidence="2">Transglutaminase</fullName>
    </submittedName>
</protein>
<dbReference type="Gene3D" id="2.60.40.2250">
    <property type="match status" value="1"/>
</dbReference>
<sequence>MLIRLGYEIAIESDAATPIISLLDIHRERQADIKRQTRVLTSPSVPTRVYHDRHGNSCRRFTAPAGGFRILYDAVIEDSGETDDVNTLAGETPVAQLPDEVLVYLLGSRYCETDHLGSLAWQRFGQLPPGWARVQAIVDYVHNRLSFGYGYARSTRTAAQAHEERVGVCRDFAHLAITLCRCMNIPARYVNGYLGDIGVPVDPAPMDFSAWMEVFLDGKWYTFDPRHNRPRIGRVVIARGRDATDVPLLHSFGPHRLSLFKVWTYEQERNLFNPPHHGVDRTVSAQMLA</sequence>
<dbReference type="PANTHER" id="PTHR33490">
    <property type="entry name" value="BLR5614 PROTEIN-RELATED"/>
    <property type="match status" value="1"/>
</dbReference>
<dbReference type="RefSeq" id="WP_006206645.1">
    <property type="nucleotide sequence ID" value="NZ_AGSN01000251.1"/>
</dbReference>
<dbReference type="InterPro" id="IPR002931">
    <property type="entry name" value="Transglutaminase-like"/>
</dbReference>
<organism evidence="2 3">
    <name type="scientific">Mesorhizobium amorphae CCNWGS0123</name>
    <dbReference type="NCBI Taxonomy" id="1082933"/>
    <lineage>
        <taxon>Bacteria</taxon>
        <taxon>Pseudomonadati</taxon>
        <taxon>Pseudomonadota</taxon>
        <taxon>Alphaproteobacteria</taxon>
        <taxon>Hyphomicrobiales</taxon>
        <taxon>Phyllobacteriaceae</taxon>
        <taxon>Mesorhizobium</taxon>
    </lineage>
</organism>
<dbReference type="KEGG" id="mamo:A6B35_02575"/>
<dbReference type="STRING" id="1082933.A6B35_02575"/>
<evidence type="ECO:0000313" key="2">
    <source>
        <dbReference type="EMBL" id="EHH02807.1"/>
    </source>
</evidence>
<feature type="domain" description="Transglutaminase-like" evidence="1">
    <location>
        <begin position="161"/>
        <end position="227"/>
    </location>
</feature>
<dbReference type="Proteomes" id="UP000002949">
    <property type="component" value="Unassembled WGS sequence"/>
</dbReference>
<name>G6YLG3_9HYPH</name>
<gene>
    <name evidence="2" type="ORF">MEA186_34244</name>
</gene>
<dbReference type="eggNOG" id="COG1305">
    <property type="taxonomic scope" value="Bacteria"/>
</dbReference>
<keyword evidence="3" id="KW-1185">Reference proteome</keyword>
<dbReference type="InterPro" id="IPR038765">
    <property type="entry name" value="Papain-like_cys_pep_sf"/>
</dbReference>
<proteinExistence type="predicted"/>